<dbReference type="InterPro" id="IPR042099">
    <property type="entry name" value="ANL_N_sf"/>
</dbReference>
<reference evidence="2" key="1">
    <citation type="journal article" date="2020" name="mSystems">
        <title>Genome- and Community-Level Interaction Insights into Carbon Utilization and Element Cycling Functions of Hydrothermarchaeota in Hydrothermal Sediment.</title>
        <authorList>
            <person name="Zhou Z."/>
            <person name="Liu Y."/>
            <person name="Xu W."/>
            <person name="Pan J."/>
            <person name="Luo Z.H."/>
            <person name="Li M."/>
        </authorList>
    </citation>
    <scope>NUCLEOTIDE SEQUENCE [LARGE SCALE GENOMIC DNA]</scope>
    <source>
        <strain evidence="2">SpSt-500</strain>
    </source>
</reference>
<evidence type="ECO:0000313" key="2">
    <source>
        <dbReference type="EMBL" id="HGT47652.1"/>
    </source>
</evidence>
<protein>
    <submittedName>
        <fullName evidence="2">Phosphatase</fullName>
    </submittedName>
</protein>
<name>A0A832G7H7_9BACT</name>
<organism evidence="2">
    <name type="scientific">Ignavibacterium album</name>
    <dbReference type="NCBI Taxonomy" id="591197"/>
    <lineage>
        <taxon>Bacteria</taxon>
        <taxon>Pseudomonadati</taxon>
        <taxon>Ignavibacteriota</taxon>
        <taxon>Ignavibacteria</taxon>
        <taxon>Ignavibacteriales</taxon>
        <taxon>Ignavibacteriaceae</taxon>
        <taxon>Ignavibacterium</taxon>
    </lineage>
</organism>
<evidence type="ECO:0000259" key="1">
    <source>
        <dbReference type="Pfam" id="PF00501"/>
    </source>
</evidence>
<dbReference type="InterPro" id="IPR000873">
    <property type="entry name" value="AMP-dep_synth/lig_dom"/>
</dbReference>
<dbReference type="Pfam" id="PF00501">
    <property type="entry name" value="AMP-binding"/>
    <property type="match status" value="1"/>
</dbReference>
<dbReference type="Gene3D" id="3.40.50.12780">
    <property type="entry name" value="N-terminal domain of ligase-like"/>
    <property type="match status" value="1"/>
</dbReference>
<proteinExistence type="predicted"/>
<dbReference type="PANTHER" id="PTHR24096">
    <property type="entry name" value="LONG-CHAIN-FATTY-ACID--COA LIGASE"/>
    <property type="match status" value="1"/>
</dbReference>
<feature type="domain" description="AMP-dependent synthetase/ligase" evidence="1">
    <location>
        <begin position="5"/>
        <end position="345"/>
    </location>
</feature>
<accession>A0A832G7H7</accession>
<dbReference type="AlphaFoldDB" id="A0A832G7H7"/>
<dbReference type="EMBL" id="DSVI01000007">
    <property type="protein sequence ID" value="HGT47652.1"/>
    <property type="molecule type" value="Genomic_DNA"/>
</dbReference>
<dbReference type="SUPFAM" id="SSF56801">
    <property type="entry name" value="Acetyl-CoA synthetase-like"/>
    <property type="match status" value="1"/>
</dbReference>
<sequence>MKNYFWENLKSFNQRTALVEAETDASITYAELEKVTDEIAEALLSNHKKLIFLFTSNTILSVQTYIAALKSTNAVLLLDSKLNEEIRNNLINTYQPEIIFSDDRSEIKGYEKKKINVLENCFVRTVNSEIKIHPALKVLLSTSGTTGSPKLVRLSAENIQSNAESIAQYLEIDENEKPITTLPFNYSYGLSVINSHLLKGSTIVLTEKTVFFKEFWNDFKKYNCTSFAGVPYTYQMLKRTGFENFDLPSLKTFTQAGGKLNEEMIRFFSEYAQRNNKRFFVMYGQTEATARISYVPFQKLSSKIGSIGISIPGGKLKLMKDEIEITEPNQVGEIVYEGPNVMLGYAENISDLAKGNELNYVLHTGDLGYFDEDRFFYVTGRMKRFIKIYGLRINLDEVQKMIENNFHIAAACTGEDEKLKILIQSTDSLEMKIKQKVCEFYKLNPQSVVIKTIEHIPTKPSGKYDYEQINLMF</sequence>
<comment type="caution">
    <text evidence="2">The sequence shown here is derived from an EMBL/GenBank/DDBJ whole genome shotgun (WGS) entry which is preliminary data.</text>
</comment>
<gene>
    <name evidence="2" type="ORF">ENS56_06430</name>
</gene>